<feature type="region of interest" description="Disordered" evidence="1">
    <location>
        <begin position="1"/>
        <end position="54"/>
    </location>
</feature>
<protein>
    <submittedName>
        <fullName evidence="2">Uncharacterized protein</fullName>
    </submittedName>
</protein>
<evidence type="ECO:0000313" key="3">
    <source>
        <dbReference type="Proteomes" id="UP001295444"/>
    </source>
</evidence>
<evidence type="ECO:0000256" key="1">
    <source>
        <dbReference type="SAM" id="MobiDB-lite"/>
    </source>
</evidence>
<reference evidence="2" key="1">
    <citation type="submission" date="2022-03" db="EMBL/GenBank/DDBJ databases">
        <authorList>
            <person name="Alioto T."/>
            <person name="Alioto T."/>
            <person name="Gomez Garrido J."/>
        </authorList>
    </citation>
    <scope>NUCLEOTIDE SEQUENCE</scope>
</reference>
<dbReference type="Proteomes" id="UP001295444">
    <property type="component" value="Chromosome 03"/>
</dbReference>
<dbReference type="AlphaFoldDB" id="A0AAD1VY07"/>
<gene>
    <name evidence="2" type="ORF">PECUL_23A036751</name>
</gene>
<evidence type="ECO:0000313" key="2">
    <source>
        <dbReference type="EMBL" id="CAH2273105.1"/>
    </source>
</evidence>
<dbReference type="EMBL" id="OW240914">
    <property type="protein sequence ID" value="CAH2273105.1"/>
    <property type="molecule type" value="Genomic_DNA"/>
</dbReference>
<accession>A0AAD1VY07</accession>
<proteinExistence type="predicted"/>
<sequence length="82" mass="8766">MPEEKSFAVPPCPAGGTSHPKTSSTSMETTKDANKNKTQGVLGYRPPSSPADGAIGCDGYQRPTWSEEVQDVLAIILSWDNQ</sequence>
<keyword evidence="3" id="KW-1185">Reference proteome</keyword>
<feature type="compositionally biased region" description="Polar residues" evidence="1">
    <location>
        <begin position="19"/>
        <end position="28"/>
    </location>
</feature>
<name>A0AAD1VY07_PELCU</name>
<organism evidence="2 3">
    <name type="scientific">Pelobates cultripes</name>
    <name type="common">Western spadefoot toad</name>
    <dbReference type="NCBI Taxonomy" id="61616"/>
    <lineage>
        <taxon>Eukaryota</taxon>
        <taxon>Metazoa</taxon>
        <taxon>Chordata</taxon>
        <taxon>Craniata</taxon>
        <taxon>Vertebrata</taxon>
        <taxon>Euteleostomi</taxon>
        <taxon>Amphibia</taxon>
        <taxon>Batrachia</taxon>
        <taxon>Anura</taxon>
        <taxon>Pelobatoidea</taxon>
        <taxon>Pelobatidae</taxon>
        <taxon>Pelobates</taxon>
    </lineage>
</organism>